<feature type="region of interest" description="Disordered" evidence="5">
    <location>
        <begin position="41"/>
        <end position="62"/>
    </location>
</feature>
<reference evidence="6 7" key="1">
    <citation type="submission" date="2018-04" db="EMBL/GenBank/DDBJ databases">
        <authorList>
            <person name="Vogel A."/>
        </authorList>
    </citation>
    <scope>NUCLEOTIDE SEQUENCE [LARGE SCALE GENOMIC DNA]</scope>
</reference>
<comment type="subcellular location">
    <subcellularLocation>
        <location evidence="1">Plastid</location>
    </subcellularLocation>
</comment>
<evidence type="ECO:0008006" key="8">
    <source>
        <dbReference type="Google" id="ProtNLM"/>
    </source>
</evidence>
<dbReference type="GO" id="GO:0005516">
    <property type="term" value="F:calmodulin binding"/>
    <property type="evidence" value="ECO:0007669"/>
    <property type="project" value="UniProtKB-KW"/>
</dbReference>
<dbReference type="OrthoDB" id="671489at2759"/>
<evidence type="ECO:0000256" key="1">
    <source>
        <dbReference type="ARBA" id="ARBA00004474"/>
    </source>
</evidence>
<dbReference type="PROSITE" id="PS50096">
    <property type="entry name" value="IQ"/>
    <property type="match status" value="2"/>
</dbReference>
<evidence type="ECO:0000256" key="5">
    <source>
        <dbReference type="SAM" id="MobiDB-lite"/>
    </source>
</evidence>
<dbReference type="Pfam" id="PF00612">
    <property type="entry name" value="IQ"/>
    <property type="match status" value="2"/>
</dbReference>
<comment type="similarity">
    <text evidence="3">Belongs to the IQD family.</text>
</comment>
<dbReference type="PANTHER" id="PTHR32295:SF126">
    <property type="entry name" value="PROTEIN IQ-DOMAIN 8"/>
    <property type="match status" value="1"/>
</dbReference>
<dbReference type="EMBL" id="OOIL02006674">
    <property type="protein sequence ID" value="VFR00168.1"/>
    <property type="molecule type" value="Genomic_DNA"/>
</dbReference>
<keyword evidence="7" id="KW-1185">Reference proteome</keyword>
<feature type="compositionally biased region" description="Low complexity" evidence="5">
    <location>
        <begin position="293"/>
        <end position="304"/>
    </location>
</feature>
<dbReference type="GO" id="GO:0009536">
    <property type="term" value="C:plastid"/>
    <property type="evidence" value="ECO:0007669"/>
    <property type="project" value="UniProtKB-SubCell"/>
</dbReference>
<evidence type="ECO:0000313" key="6">
    <source>
        <dbReference type="EMBL" id="VFR00168.1"/>
    </source>
</evidence>
<evidence type="ECO:0000256" key="3">
    <source>
        <dbReference type="ARBA" id="ARBA00024341"/>
    </source>
</evidence>
<dbReference type="SMART" id="SM00015">
    <property type="entry name" value="IQ"/>
    <property type="match status" value="2"/>
</dbReference>
<evidence type="ECO:0000256" key="2">
    <source>
        <dbReference type="ARBA" id="ARBA00022860"/>
    </source>
</evidence>
<gene>
    <name evidence="6" type="ORF">CCAM_LOCUS41943</name>
</gene>
<dbReference type="InterPro" id="IPR027417">
    <property type="entry name" value="P-loop_NTPase"/>
</dbReference>
<name>A0A484NI17_9ASTE</name>
<dbReference type="SUPFAM" id="SSF52540">
    <property type="entry name" value="P-loop containing nucleoside triphosphate hydrolases"/>
    <property type="match status" value="1"/>
</dbReference>
<dbReference type="PANTHER" id="PTHR32295">
    <property type="entry name" value="IQ-DOMAIN 5-RELATED"/>
    <property type="match status" value="1"/>
</dbReference>
<keyword evidence="2" id="KW-0112">Calmodulin-binding</keyword>
<protein>
    <recommendedName>
        <fullName evidence="8">DUF4005 domain-containing protein</fullName>
    </recommendedName>
</protein>
<feature type="region of interest" description="Disordered" evidence="5">
    <location>
        <begin position="223"/>
        <end position="333"/>
    </location>
</feature>
<comment type="function">
    <text evidence="4">May be involved in cooperative interactions with calmodulins or calmodulin-like proteins. Recruits calmodulin proteins to microtubules, thus being a potential scaffold in cellular signaling and trafficking. May associate with nucleic acids and regulate gene expression at the transcriptional or post-transcriptional level.</text>
</comment>
<evidence type="ECO:0000256" key="4">
    <source>
        <dbReference type="ARBA" id="ARBA00045534"/>
    </source>
</evidence>
<dbReference type="AlphaFoldDB" id="A0A484NI17"/>
<feature type="compositionally biased region" description="Low complexity" evidence="5">
    <location>
        <begin position="223"/>
        <end position="232"/>
    </location>
</feature>
<dbReference type="Proteomes" id="UP000595140">
    <property type="component" value="Unassembled WGS sequence"/>
</dbReference>
<feature type="compositionally biased region" description="Polar residues" evidence="5">
    <location>
        <begin position="321"/>
        <end position="330"/>
    </location>
</feature>
<proteinExistence type="inferred from homology"/>
<dbReference type="Gene3D" id="1.20.5.190">
    <property type="match status" value="1"/>
</dbReference>
<organism evidence="6 7">
    <name type="scientific">Cuscuta campestris</name>
    <dbReference type="NCBI Taxonomy" id="132261"/>
    <lineage>
        <taxon>Eukaryota</taxon>
        <taxon>Viridiplantae</taxon>
        <taxon>Streptophyta</taxon>
        <taxon>Embryophyta</taxon>
        <taxon>Tracheophyta</taxon>
        <taxon>Spermatophyta</taxon>
        <taxon>Magnoliopsida</taxon>
        <taxon>eudicotyledons</taxon>
        <taxon>Gunneridae</taxon>
        <taxon>Pentapetalae</taxon>
        <taxon>asterids</taxon>
        <taxon>lamiids</taxon>
        <taxon>Solanales</taxon>
        <taxon>Convolvulaceae</taxon>
        <taxon>Cuscuteae</taxon>
        <taxon>Cuscuta</taxon>
        <taxon>Cuscuta subgen. Grammica</taxon>
        <taxon>Cuscuta sect. Cleistogrammica</taxon>
    </lineage>
</organism>
<dbReference type="InterPro" id="IPR000048">
    <property type="entry name" value="IQ_motif_EF-hand-BS"/>
</dbReference>
<sequence length="397" mass="44137">MGGSGTWIKSLISHKKTQSNNEGGGKNMKWKLWRSASGGLVTSSAKRGKGRKDLGDSEESESSFMSDGAFAAAMATLVRAPHKNFLMVKQEWAAVRIQSFFRAFLAKRALRALKAVVRIQAIFRGRLVRKQAAVTLRCMQALVRVQARLRSQCGHSPLPTSVDPIMPAEKGWCIRHGTVEEVALKLQTKQEGAFRRERAMPFTYSQVQPKHICWLAMEDGSSSWTTPSSDKSQPLEDHSSSVKMKRKNKARGSSSSSTSGKETRKGRILTRTFPDDDEDDDQSSEYPYDDRATTTTDSSILSSTPETLGSSEEVKRHSHSSRPSYMNLTESVKAKNKQKASSIAVNNLQQQPHTTKTTGSPFRGARRNADHNNANLYSLHTCKDFYVLMKSSSLKQE</sequence>
<accession>A0A484NI17</accession>
<evidence type="ECO:0000313" key="7">
    <source>
        <dbReference type="Proteomes" id="UP000595140"/>
    </source>
</evidence>
<feature type="compositionally biased region" description="Low complexity" evidence="5">
    <location>
        <begin position="251"/>
        <end position="260"/>
    </location>
</feature>